<organism evidence="1 2">
    <name type="scientific">Fictibacillus arsenicus</name>
    <dbReference type="NCBI Taxonomy" id="255247"/>
    <lineage>
        <taxon>Bacteria</taxon>
        <taxon>Bacillati</taxon>
        <taxon>Bacillota</taxon>
        <taxon>Bacilli</taxon>
        <taxon>Bacillales</taxon>
        <taxon>Fictibacillaceae</taxon>
        <taxon>Fictibacillus</taxon>
    </lineage>
</organism>
<dbReference type="EMBL" id="MQMF01000012">
    <property type="protein sequence ID" value="OOE07007.1"/>
    <property type="molecule type" value="Genomic_DNA"/>
</dbReference>
<comment type="caution">
    <text evidence="1">The sequence shown here is derived from an EMBL/GenBank/DDBJ whole genome shotgun (WGS) entry which is preliminary data.</text>
</comment>
<dbReference type="Proteomes" id="UP000188597">
    <property type="component" value="Unassembled WGS sequence"/>
</dbReference>
<sequence length="85" mass="9483">MNENTGLAVQVIENAARDDVRAGDYVIWETVENYDGITVTVRRKGIARRRNDYGDWCTEGGAWLTEVGFAGSLTIRRPGPVKQEP</sequence>
<proteinExistence type="predicted"/>
<evidence type="ECO:0000313" key="2">
    <source>
        <dbReference type="Proteomes" id="UP000188597"/>
    </source>
</evidence>
<reference evidence="1 2" key="1">
    <citation type="submission" date="2016-11" db="EMBL/GenBank/DDBJ databases">
        <authorList>
            <person name="Jaros S."/>
            <person name="Januszkiewicz K."/>
            <person name="Wedrychowicz H."/>
        </authorList>
    </citation>
    <scope>NUCLEOTIDE SEQUENCE [LARGE SCALE GENOMIC DNA]</scope>
    <source>
        <strain evidence="1 2">Con a/3</strain>
    </source>
</reference>
<accession>A0A1V3FZ85</accession>
<evidence type="ECO:0000313" key="1">
    <source>
        <dbReference type="EMBL" id="OOE07007.1"/>
    </source>
</evidence>
<protein>
    <submittedName>
        <fullName evidence="1">Uncharacterized protein</fullName>
    </submittedName>
</protein>
<dbReference type="AlphaFoldDB" id="A0A1V3FZ85"/>
<dbReference type="RefSeq" id="WP_077365871.1">
    <property type="nucleotide sequence ID" value="NZ_MQMF01000012.1"/>
</dbReference>
<name>A0A1V3FZ85_9BACL</name>
<gene>
    <name evidence="1" type="ORF">UN64_19510</name>
</gene>